<dbReference type="PANTHER" id="PTHR10426">
    <property type="entry name" value="STRICTOSIDINE SYNTHASE-RELATED"/>
    <property type="match status" value="1"/>
</dbReference>
<dbReference type="InterPro" id="IPR018119">
    <property type="entry name" value="Strictosidine_synth_cons-reg"/>
</dbReference>
<feature type="domain" description="Strictosidine synthase conserved region" evidence="5">
    <location>
        <begin position="170"/>
        <end position="256"/>
    </location>
</feature>
<gene>
    <name evidence="6" type="ORF">Ocin01_09560</name>
</gene>
<evidence type="ECO:0000256" key="2">
    <source>
        <dbReference type="ARBA" id="ARBA00022553"/>
    </source>
</evidence>
<evidence type="ECO:0000259" key="5">
    <source>
        <dbReference type="Pfam" id="PF03088"/>
    </source>
</evidence>
<dbReference type="AlphaFoldDB" id="A0A1D2MVJ9"/>
<dbReference type="OrthoDB" id="5307922at2759"/>
<accession>A0A1D2MVJ9</accession>
<evidence type="ECO:0000313" key="6">
    <source>
        <dbReference type="EMBL" id="ODM97117.1"/>
    </source>
</evidence>
<keyword evidence="4" id="KW-0812">Transmembrane</keyword>
<dbReference type="SUPFAM" id="SSF63829">
    <property type="entry name" value="Calcium-dependent phosphotriesterase"/>
    <property type="match status" value="1"/>
</dbReference>
<dbReference type="GO" id="GO:0016787">
    <property type="term" value="F:hydrolase activity"/>
    <property type="evidence" value="ECO:0007669"/>
    <property type="project" value="TreeGrafter"/>
</dbReference>
<keyword evidence="4" id="KW-1133">Transmembrane helix</keyword>
<proteinExistence type="inferred from homology"/>
<name>A0A1D2MVJ9_ORCCI</name>
<sequence>MGMCRNLLGRLGRTFLDIVVVTLLLILIPGLPPYISFQSFRNSPAMELVGKLEPNDKLDRASAILDGEITGPESIAVRGNELYTGLIGGDVIKYVDGKASLVAKFGSECEGKWEEKKCGRPLGMRFSPEGKLIVADAYYGIFSVDVDKGKVETLVSSNDTIDGKLPMNPNDLDVAKDGTIYWSDSSTHAYLQDAIDEFLGEPSGRLIRSDPKTKKSEVLLNGLHFANGVQLSKDEEFVIVSESVRARVMKYHLKGEKKGTSEVFIDGLPGSPDNIRSNGRGGFYLSLIAPRYSNKPTVIDVLGPVPYLRKFLLRILHIIKMGFYGVNMVLPNEYTAKAEYYAGHLEPIAQMLPKHAIILEVDKNGNIIRSFHGRSKVHHISEISLDNEGTYAYLGSPYNTQIWKVNMEELNTCAKKIVEINMG</sequence>
<comment type="caution">
    <text evidence="6">The sequence shown here is derived from an EMBL/GenBank/DDBJ whole genome shotgun (WGS) entry which is preliminary data.</text>
</comment>
<dbReference type="InterPro" id="IPR011042">
    <property type="entry name" value="6-blade_b-propeller_TolB-like"/>
</dbReference>
<dbReference type="Gene3D" id="2.120.10.30">
    <property type="entry name" value="TolB, C-terminal domain"/>
    <property type="match status" value="1"/>
</dbReference>
<evidence type="ECO:0000313" key="7">
    <source>
        <dbReference type="Proteomes" id="UP000094527"/>
    </source>
</evidence>
<dbReference type="GO" id="GO:0012505">
    <property type="term" value="C:endomembrane system"/>
    <property type="evidence" value="ECO:0007669"/>
    <property type="project" value="TreeGrafter"/>
</dbReference>
<protein>
    <submittedName>
        <fullName evidence="6">Adipocyte plasma membrane-associated protein</fullName>
    </submittedName>
</protein>
<feature type="transmembrane region" description="Helical" evidence="4">
    <location>
        <begin position="15"/>
        <end position="35"/>
    </location>
</feature>
<organism evidence="6 7">
    <name type="scientific">Orchesella cincta</name>
    <name type="common">Springtail</name>
    <name type="synonym">Podura cincta</name>
    <dbReference type="NCBI Taxonomy" id="48709"/>
    <lineage>
        <taxon>Eukaryota</taxon>
        <taxon>Metazoa</taxon>
        <taxon>Ecdysozoa</taxon>
        <taxon>Arthropoda</taxon>
        <taxon>Hexapoda</taxon>
        <taxon>Collembola</taxon>
        <taxon>Entomobryomorpha</taxon>
        <taxon>Entomobryoidea</taxon>
        <taxon>Orchesellidae</taxon>
        <taxon>Orchesellinae</taxon>
        <taxon>Orchesella</taxon>
    </lineage>
</organism>
<keyword evidence="7" id="KW-1185">Reference proteome</keyword>
<evidence type="ECO:0000256" key="4">
    <source>
        <dbReference type="SAM" id="Phobius"/>
    </source>
</evidence>
<dbReference type="Pfam" id="PF03088">
    <property type="entry name" value="Str_synth"/>
    <property type="match status" value="1"/>
</dbReference>
<evidence type="ECO:0000256" key="3">
    <source>
        <dbReference type="ARBA" id="ARBA00023180"/>
    </source>
</evidence>
<dbReference type="PANTHER" id="PTHR10426:SF88">
    <property type="entry name" value="ADIPOCYTE PLASMA MEMBRANE-ASSOCIATED PROTEIN HEMOMUCIN-RELATED"/>
    <property type="match status" value="1"/>
</dbReference>
<comment type="similarity">
    <text evidence="1">Belongs to the strictosidine synthase family.</text>
</comment>
<dbReference type="EMBL" id="LJIJ01000471">
    <property type="protein sequence ID" value="ODM97117.1"/>
    <property type="molecule type" value="Genomic_DNA"/>
</dbReference>
<evidence type="ECO:0000256" key="1">
    <source>
        <dbReference type="ARBA" id="ARBA00009191"/>
    </source>
</evidence>
<dbReference type="Pfam" id="PF20067">
    <property type="entry name" value="SSL_N"/>
    <property type="match status" value="1"/>
</dbReference>
<dbReference type="OMA" id="TFITQMG"/>
<keyword evidence="2" id="KW-0597">Phosphoprotein</keyword>
<dbReference type="STRING" id="48709.A0A1D2MVJ9"/>
<reference evidence="6 7" key="1">
    <citation type="journal article" date="2016" name="Genome Biol. Evol.">
        <title>Gene Family Evolution Reflects Adaptation to Soil Environmental Stressors in the Genome of the Collembolan Orchesella cincta.</title>
        <authorList>
            <person name="Faddeeva-Vakhrusheva A."/>
            <person name="Derks M.F."/>
            <person name="Anvar S.Y."/>
            <person name="Agamennone V."/>
            <person name="Suring W."/>
            <person name="Smit S."/>
            <person name="van Straalen N.M."/>
            <person name="Roelofs D."/>
        </authorList>
    </citation>
    <scope>NUCLEOTIDE SEQUENCE [LARGE SCALE GENOMIC DNA]</scope>
    <source>
        <tissue evidence="6">Mixed pool</tissue>
    </source>
</reference>
<dbReference type="Proteomes" id="UP000094527">
    <property type="component" value="Unassembled WGS sequence"/>
</dbReference>
<keyword evidence="3" id="KW-0325">Glycoprotein</keyword>
<keyword evidence="4" id="KW-0472">Membrane</keyword>